<sequence length="65" mass="6955">MLKTAQSLCENPDYFGASFATDAQDKNRSLQTGIRMPGIAPTPGVSCFSFHPLIFHSAPQLSLAA</sequence>
<organism evidence="1">
    <name type="scientific">Collimonas fungivorans</name>
    <dbReference type="NCBI Taxonomy" id="158899"/>
    <lineage>
        <taxon>Bacteria</taxon>
        <taxon>Pseudomonadati</taxon>
        <taxon>Pseudomonadota</taxon>
        <taxon>Betaproteobacteria</taxon>
        <taxon>Burkholderiales</taxon>
        <taxon>Oxalobacteraceae</taxon>
        <taxon>Collimonas</taxon>
    </lineage>
</organism>
<evidence type="ECO:0000313" key="2">
    <source>
        <dbReference type="Proteomes" id="UP000072421"/>
    </source>
</evidence>
<accession>A0A127PEN9</accession>
<name>A0A127PEN9_9BURK</name>
<gene>
    <name evidence="1" type="ORF">CFter6_3451</name>
</gene>
<protein>
    <submittedName>
        <fullName evidence="1">Uncharacterized protein</fullName>
    </submittedName>
</protein>
<dbReference type="EMBL" id="CP013232">
    <property type="protein sequence ID" value="AMO96084.1"/>
    <property type="molecule type" value="Genomic_DNA"/>
</dbReference>
<dbReference type="RefSeq" id="WP_150118785.1">
    <property type="nucleotide sequence ID" value="NZ_CP013232.1"/>
</dbReference>
<evidence type="ECO:0000313" key="1">
    <source>
        <dbReference type="EMBL" id="AMO96084.1"/>
    </source>
</evidence>
<dbReference type="AlphaFoldDB" id="A0A127PEN9"/>
<dbReference type="OrthoDB" id="9876024at2"/>
<dbReference type="PATRIC" id="fig|158899.10.peg.3431"/>
<dbReference type="Proteomes" id="UP000072421">
    <property type="component" value="Chromosome"/>
</dbReference>
<proteinExistence type="predicted"/>
<reference evidence="1 2" key="1">
    <citation type="submission" date="2015-11" db="EMBL/GenBank/DDBJ databases">
        <title>Exploring the genomic traits of fungus-feeding bacterial genus Collimonas.</title>
        <authorList>
            <person name="Song C."/>
            <person name="Schmidt R."/>
            <person name="de Jager V."/>
            <person name="Krzyzanowska D."/>
            <person name="Jongedijk E."/>
            <person name="Cankar K."/>
            <person name="Beekwilder J."/>
            <person name="van Veen A."/>
            <person name="de Boer W."/>
            <person name="van Veen J.A."/>
            <person name="Garbeva P."/>
        </authorList>
    </citation>
    <scope>NUCLEOTIDE SEQUENCE [LARGE SCALE GENOMIC DNA]</scope>
    <source>
        <strain evidence="1 2">Ter6</strain>
    </source>
</reference>